<organism evidence="4 5">
    <name type="scientific">Porites evermanni</name>
    <dbReference type="NCBI Taxonomy" id="104178"/>
    <lineage>
        <taxon>Eukaryota</taxon>
        <taxon>Metazoa</taxon>
        <taxon>Cnidaria</taxon>
        <taxon>Anthozoa</taxon>
        <taxon>Hexacorallia</taxon>
        <taxon>Scleractinia</taxon>
        <taxon>Fungiina</taxon>
        <taxon>Poritidae</taxon>
        <taxon>Porites</taxon>
    </lineage>
</organism>
<dbReference type="InterPro" id="IPR036116">
    <property type="entry name" value="FN3_sf"/>
</dbReference>
<dbReference type="Proteomes" id="UP001159427">
    <property type="component" value="Unassembled WGS sequence"/>
</dbReference>
<accession>A0ABN8LXK4</accession>
<proteinExistence type="predicted"/>
<keyword evidence="1" id="KW-0812">Transmembrane</keyword>
<evidence type="ECO:0000259" key="3">
    <source>
        <dbReference type="PROSITE" id="PS50853"/>
    </source>
</evidence>
<dbReference type="InterPro" id="IPR003961">
    <property type="entry name" value="FN3_dom"/>
</dbReference>
<sequence>MNNYCFLVNIFILCMFYGAIVDGSSSSGRTGPSPPRMLRRSVVGPLGLRKWYVYWTASQETSGLAVNYSVKLCTKDCVDADHNNYSCKWSSNPQCQPTNILSANKEFSCVLEKTVFFSCIGEFGDYTICVVASNEVGTAESCIFAPYIGRHLATPLPPTNFSVLTEQTGDVRVKWKLDSVYSRYKTLIVKVTYHAENKANKTKEVTQKTTFTIVKKLEASTKYCFYVTLQTLTPDEKPSAPSNVLGPKCVWTPAARPINPPVVQFDRSVRFPDDKSLRNVTVEWTLVKQSSWKGTPGQYVLYTVYRLLSRKHLSQGNDTYIVSASSNRTLLQRLNSADSYNVYIQLRNKEGKYSFIGSPYEIKPLQESSSQASKEGGFTAAKIGSIVGAVIVGVLAAGAGLYLLFNFRKSQMENASRIPLDELVTLDNPPDLHEYNMANQAEHNYYSALYAYTGCKESHF</sequence>
<dbReference type="Pfam" id="PF09294">
    <property type="entry name" value="Interfer-bind"/>
    <property type="match status" value="1"/>
</dbReference>
<gene>
    <name evidence="4" type="ORF">PEVE_00013027</name>
</gene>
<dbReference type="EMBL" id="CALNXI010000197">
    <property type="protein sequence ID" value="CAH3021854.1"/>
    <property type="molecule type" value="Genomic_DNA"/>
</dbReference>
<protein>
    <recommendedName>
        <fullName evidence="3">Fibronectin type-III domain-containing protein</fullName>
    </recommendedName>
</protein>
<dbReference type="InterPro" id="IPR013783">
    <property type="entry name" value="Ig-like_fold"/>
</dbReference>
<keyword evidence="1" id="KW-0472">Membrane</keyword>
<feature type="domain" description="Fibronectin type-III" evidence="3">
    <location>
        <begin position="157"/>
        <end position="255"/>
    </location>
</feature>
<reference evidence="4 5" key="1">
    <citation type="submission" date="2022-05" db="EMBL/GenBank/DDBJ databases">
        <authorList>
            <consortium name="Genoscope - CEA"/>
            <person name="William W."/>
        </authorList>
    </citation>
    <scope>NUCLEOTIDE SEQUENCE [LARGE SCALE GENOMIC DNA]</scope>
</reference>
<evidence type="ECO:0000256" key="1">
    <source>
        <dbReference type="SAM" id="Phobius"/>
    </source>
</evidence>
<comment type="caution">
    <text evidence="4">The sequence shown here is derived from an EMBL/GenBank/DDBJ whole genome shotgun (WGS) entry which is preliminary data.</text>
</comment>
<dbReference type="SUPFAM" id="SSF49265">
    <property type="entry name" value="Fibronectin type III"/>
    <property type="match status" value="1"/>
</dbReference>
<name>A0ABN8LXK4_9CNID</name>
<feature type="chain" id="PRO_5046215867" description="Fibronectin type-III domain-containing protein" evidence="2">
    <location>
        <begin position="22"/>
        <end position="460"/>
    </location>
</feature>
<evidence type="ECO:0000313" key="5">
    <source>
        <dbReference type="Proteomes" id="UP001159427"/>
    </source>
</evidence>
<evidence type="ECO:0000256" key="2">
    <source>
        <dbReference type="SAM" id="SignalP"/>
    </source>
</evidence>
<dbReference type="Gene3D" id="2.60.40.10">
    <property type="entry name" value="Immunoglobulins"/>
    <property type="match status" value="2"/>
</dbReference>
<keyword evidence="1" id="KW-1133">Transmembrane helix</keyword>
<evidence type="ECO:0000313" key="4">
    <source>
        <dbReference type="EMBL" id="CAH3021854.1"/>
    </source>
</evidence>
<dbReference type="InterPro" id="IPR015373">
    <property type="entry name" value="Interferon/interleukin_rcp_dom"/>
</dbReference>
<dbReference type="PROSITE" id="PS50853">
    <property type="entry name" value="FN3"/>
    <property type="match status" value="1"/>
</dbReference>
<feature type="transmembrane region" description="Helical" evidence="1">
    <location>
        <begin position="383"/>
        <end position="405"/>
    </location>
</feature>
<dbReference type="CDD" id="cd00063">
    <property type="entry name" value="FN3"/>
    <property type="match status" value="1"/>
</dbReference>
<keyword evidence="5" id="KW-1185">Reference proteome</keyword>
<feature type="signal peptide" evidence="2">
    <location>
        <begin position="1"/>
        <end position="21"/>
    </location>
</feature>
<keyword evidence="2" id="KW-0732">Signal</keyword>